<accession>A0A267E362</accession>
<reference evidence="3 4" key="1">
    <citation type="submission" date="2017-06" db="EMBL/GenBank/DDBJ databases">
        <title>A platform for efficient transgenesis in Macrostomum lignano, a flatworm model organism for stem cell research.</title>
        <authorList>
            <person name="Berezikov E."/>
        </authorList>
    </citation>
    <scope>NUCLEOTIDE SEQUENCE [LARGE SCALE GENOMIC DNA]</scope>
    <source>
        <strain evidence="3">DV1</strain>
        <tissue evidence="3">Whole organism</tissue>
    </source>
</reference>
<proteinExistence type="predicted"/>
<feature type="region of interest" description="Disordered" evidence="1">
    <location>
        <begin position="87"/>
        <end position="106"/>
    </location>
</feature>
<dbReference type="EMBL" id="NIVC01005129">
    <property type="protein sequence ID" value="PAA46003.1"/>
    <property type="molecule type" value="Genomic_DNA"/>
</dbReference>
<protein>
    <submittedName>
        <fullName evidence="3">Uncharacterized protein</fullName>
    </submittedName>
</protein>
<evidence type="ECO:0000313" key="2">
    <source>
        <dbReference type="EMBL" id="PAA46003.1"/>
    </source>
</evidence>
<gene>
    <name evidence="3" type="ORF">BOX15_Mlig004896g1</name>
    <name evidence="2" type="ORF">BOX15_Mlig016044g1</name>
</gene>
<dbReference type="Proteomes" id="UP000215902">
    <property type="component" value="Unassembled WGS sequence"/>
</dbReference>
<name>A0A267E362_9PLAT</name>
<sequence length="272" mass="30206">MLAAATSVQTSPSGSQLIQQMNNLQFTSDGADWQPESPKEQKRNLAEENPIAIIEALYQRYISPDNEPKVKSVEAIEKQLWDVVNSEKSEELQVKEKRNDPSPGPTAYEQPALQISFPEMALKPNGGDAVTAAHVNLLRNDSLCDTFTCSGLFQPNCDNQTALMILASRQDLSGVEYCCLFLKDGDGDSLFGPLVESALLQSEQIFRHLLEKLCRNGCAPIAFVDRPIGGWKFLNADLHQFKGCSLEEALRLCGRLPDRYELIRLAKKFGSE</sequence>
<comment type="caution">
    <text evidence="3">The sequence shown here is derived from an EMBL/GenBank/DDBJ whole genome shotgun (WGS) entry which is preliminary data.</text>
</comment>
<evidence type="ECO:0000313" key="4">
    <source>
        <dbReference type="Proteomes" id="UP000215902"/>
    </source>
</evidence>
<dbReference type="AlphaFoldDB" id="A0A267E362"/>
<feature type="compositionally biased region" description="Basic and acidic residues" evidence="1">
    <location>
        <begin position="87"/>
        <end position="100"/>
    </location>
</feature>
<evidence type="ECO:0000256" key="1">
    <source>
        <dbReference type="SAM" id="MobiDB-lite"/>
    </source>
</evidence>
<evidence type="ECO:0000313" key="3">
    <source>
        <dbReference type="EMBL" id="PAA55092.1"/>
    </source>
</evidence>
<keyword evidence="4" id="KW-1185">Reference proteome</keyword>
<dbReference type="EMBL" id="NIVC01002811">
    <property type="protein sequence ID" value="PAA55092.1"/>
    <property type="molecule type" value="Genomic_DNA"/>
</dbReference>
<organism evidence="3 4">
    <name type="scientific">Macrostomum lignano</name>
    <dbReference type="NCBI Taxonomy" id="282301"/>
    <lineage>
        <taxon>Eukaryota</taxon>
        <taxon>Metazoa</taxon>
        <taxon>Spiralia</taxon>
        <taxon>Lophotrochozoa</taxon>
        <taxon>Platyhelminthes</taxon>
        <taxon>Rhabditophora</taxon>
        <taxon>Macrostomorpha</taxon>
        <taxon>Macrostomida</taxon>
        <taxon>Macrostomidae</taxon>
        <taxon>Macrostomum</taxon>
    </lineage>
</organism>